<evidence type="ECO:0000313" key="2">
    <source>
        <dbReference type="Proteomes" id="UP000309561"/>
    </source>
</evidence>
<comment type="caution">
    <text evidence="1">The sequence shown here is derived from an EMBL/GenBank/DDBJ whole genome shotgun (WGS) entry which is preliminary data.</text>
</comment>
<name>A0A4U2Z3C6_9BACT</name>
<accession>A0A4U2Z3C6</accession>
<protein>
    <recommendedName>
        <fullName evidence="3">Ysc84 actin-binding domain-containing protein</fullName>
    </recommendedName>
</protein>
<evidence type="ECO:0008006" key="3">
    <source>
        <dbReference type="Google" id="ProtNLM"/>
    </source>
</evidence>
<dbReference type="RefSeq" id="WP_137014587.1">
    <property type="nucleotide sequence ID" value="NZ_SZPX01000007.1"/>
</dbReference>
<reference evidence="1 2" key="1">
    <citation type="submission" date="2019-04" db="EMBL/GenBank/DDBJ databases">
        <title>Sulfurimonas crateris sp. nov. a facultative anaerobic sulfur-oxidizing chemolithautotrophic bacterium isolated from a terrestrial mud vulcano.</title>
        <authorList>
            <person name="Ratnikova N.M."/>
            <person name="Slobodkin A.I."/>
            <person name="Merkel A.Y."/>
            <person name="Novikov A."/>
            <person name="Bonch-Osmolovskaya E.A."/>
            <person name="Slobodkina G.B."/>
        </authorList>
    </citation>
    <scope>NUCLEOTIDE SEQUENCE [LARGE SCALE GENOMIC DNA]</scope>
    <source>
        <strain evidence="1 2">SN118</strain>
    </source>
</reference>
<sequence length="196" mass="21691">MKHLKLIVGLLLVTLIFSGFWTGKSKREIREENRLERVNRIVASNQTMQLLYKYAPEARQMVLRSYGYATFSNVGVNLILLSAEGGKGMAHNNRTGINTYMNMASGGLGLGIGVKDFRAVFLFENKRAYDTFVRSGWEANAQADAAAKYEESGGSLNAAITVAPGVRLYKLTQNGLALQATVQGTKYWKDTELNKN</sequence>
<evidence type="ECO:0000313" key="1">
    <source>
        <dbReference type="EMBL" id="TKI68608.1"/>
    </source>
</evidence>
<dbReference type="OrthoDB" id="117166at2"/>
<dbReference type="Proteomes" id="UP000309561">
    <property type="component" value="Unassembled WGS sequence"/>
</dbReference>
<organism evidence="1 2">
    <name type="scientific">Sulfurimonas crateris</name>
    <dbReference type="NCBI Taxonomy" id="2574727"/>
    <lineage>
        <taxon>Bacteria</taxon>
        <taxon>Pseudomonadati</taxon>
        <taxon>Campylobacterota</taxon>
        <taxon>Epsilonproteobacteria</taxon>
        <taxon>Campylobacterales</taxon>
        <taxon>Sulfurimonadaceae</taxon>
        <taxon>Sulfurimonas</taxon>
    </lineage>
</organism>
<dbReference type="EMBL" id="SZPX01000007">
    <property type="protein sequence ID" value="TKI68608.1"/>
    <property type="molecule type" value="Genomic_DNA"/>
</dbReference>
<gene>
    <name evidence="1" type="ORF">FCU45_09285</name>
</gene>
<dbReference type="AlphaFoldDB" id="A0A4U2Z3C6"/>
<keyword evidence="2" id="KW-1185">Reference proteome</keyword>
<proteinExistence type="predicted"/>